<dbReference type="OrthoDB" id="1376102at2"/>
<organism evidence="1 2">
    <name type="scientific">Aquirufa rosea</name>
    <dbReference type="NCBI Taxonomy" id="2509241"/>
    <lineage>
        <taxon>Bacteria</taxon>
        <taxon>Pseudomonadati</taxon>
        <taxon>Bacteroidota</taxon>
        <taxon>Cytophagia</taxon>
        <taxon>Cytophagales</taxon>
        <taxon>Flectobacillaceae</taxon>
        <taxon>Aquirufa</taxon>
    </lineage>
</organism>
<dbReference type="Proteomes" id="UP000289455">
    <property type="component" value="Unassembled WGS sequence"/>
</dbReference>
<comment type="caution">
    <text evidence="1">The sequence shown here is derived from an EMBL/GenBank/DDBJ whole genome shotgun (WGS) entry which is preliminary data.</text>
</comment>
<keyword evidence="2" id="KW-1185">Reference proteome</keyword>
<evidence type="ECO:0000313" key="1">
    <source>
        <dbReference type="EMBL" id="RXK46502.1"/>
    </source>
</evidence>
<sequence length="65" mass="7468">MNFDKNTAANKVLPQWGVKCFYETFVLKQTVVHLLNFGAENPPLRQYPNRYQLLSCSADPGCWFG</sequence>
<reference evidence="1 2" key="1">
    <citation type="submission" date="2019-01" db="EMBL/GenBank/DDBJ databases">
        <title>Cytophagaceae bacterium strain CAR-16.</title>
        <authorList>
            <person name="Chen W.-M."/>
        </authorList>
    </citation>
    <scope>NUCLEOTIDE SEQUENCE [LARGE SCALE GENOMIC DNA]</scope>
    <source>
        <strain evidence="1 2">CAR-16</strain>
    </source>
</reference>
<gene>
    <name evidence="1" type="ORF">ESB04_12265</name>
</gene>
<name>A0A4Q1BX92_9BACT</name>
<proteinExistence type="predicted"/>
<dbReference type="AlphaFoldDB" id="A0A4Q1BX92"/>
<accession>A0A4Q1BX92</accession>
<protein>
    <submittedName>
        <fullName evidence="1">Uncharacterized protein</fullName>
    </submittedName>
</protein>
<dbReference type="EMBL" id="SDHY01000011">
    <property type="protein sequence ID" value="RXK46502.1"/>
    <property type="molecule type" value="Genomic_DNA"/>
</dbReference>
<evidence type="ECO:0000313" key="2">
    <source>
        <dbReference type="Proteomes" id="UP000289455"/>
    </source>
</evidence>